<dbReference type="AlphaFoldDB" id="A0A0J7XLK2"/>
<dbReference type="Proteomes" id="UP000052268">
    <property type="component" value="Unassembled WGS sequence"/>
</dbReference>
<dbReference type="EMBL" id="JACU01000010">
    <property type="protein sequence ID" value="KMS51978.1"/>
    <property type="molecule type" value="Genomic_DNA"/>
</dbReference>
<feature type="region of interest" description="Disordered" evidence="1">
    <location>
        <begin position="55"/>
        <end position="88"/>
    </location>
</feature>
<gene>
    <name evidence="2" type="ORF">V474_02715</name>
</gene>
<evidence type="ECO:0008006" key="4">
    <source>
        <dbReference type="Google" id="ProtNLM"/>
    </source>
</evidence>
<organism evidence="2 3">
    <name type="scientific">Novosphingobium barchaimii LL02</name>
    <dbReference type="NCBI Taxonomy" id="1114963"/>
    <lineage>
        <taxon>Bacteria</taxon>
        <taxon>Pseudomonadati</taxon>
        <taxon>Pseudomonadota</taxon>
        <taxon>Alphaproteobacteria</taxon>
        <taxon>Sphingomonadales</taxon>
        <taxon>Sphingomonadaceae</taxon>
        <taxon>Novosphingobium</taxon>
    </lineage>
</organism>
<accession>A0A0J7XLK2</accession>
<keyword evidence="3" id="KW-1185">Reference proteome</keyword>
<proteinExistence type="predicted"/>
<feature type="region of interest" description="Disordered" evidence="1">
    <location>
        <begin position="1"/>
        <end position="25"/>
    </location>
</feature>
<feature type="compositionally biased region" description="Basic and acidic residues" evidence="1">
    <location>
        <begin position="64"/>
        <end position="88"/>
    </location>
</feature>
<dbReference type="PATRIC" id="fig|1114963.3.peg.4164"/>
<sequence>MAAPTLSQAKPRHDRHQSDNNKTRNTLLGVGLGMLGGAILSKGDPWATVAGAAAGGAIGNVASKDNDRDRRGKDWDRRDRDGRYDRRR</sequence>
<evidence type="ECO:0000313" key="2">
    <source>
        <dbReference type="EMBL" id="KMS51978.1"/>
    </source>
</evidence>
<protein>
    <recommendedName>
        <fullName evidence="4">Glycine zipper 2TM domain-containing protein</fullName>
    </recommendedName>
</protein>
<reference evidence="2 3" key="1">
    <citation type="journal article" date="2015" name="G3 (Bethesda)">
        <title>Insights into Ongoing Evolution of the Hexachlorocyclohexane Catabolic Pathway from Comparative Genomics of Ten Sphingomonadaceae Strains.</title>
        <authorList>
            <person name="Pearce S.L."/>
            <person name="Oakeshott J.G."/>
            <person name="Pandey G."/>
        </authorList>
    </citation>
    <scope>NUCLEOTIDE SEQUENCE [LARGE SCALE GENOMIC DNA]</scope>
    <source>
        <strain evidence="2 3">LL02</strain>
    </source>
</reference>
<name>A0A0J7XLK2_9SPHN</name>
<evidence type="ECO:0000313" key="3">
    <source>
        <dbReference type="Proteomes" id="UP000052268"/>
    </source>
</evidence>
<evidence type="ECO:0000256" key="1">
    <source>
        <dbReference type="SAM" id="MobiDB-lite"/>
    </source>
</evidence>
<comment type="caution">
    <text evidence="2">The sequence shown here is derived from an EMBL/GenBank/DDBJ whole genome shotgun (WGS) entry which is preliminary data.</text>
</comment>